<evidence type="ECO:0000313" key="2">
    <source>
        <dbReference type="Proteomes" id="UP000060487"/>
    </source>
</evidence>
<accession>A0ABR5SBZ0</accession>
<keyword evidence="2" id="KW-1185">Reference proteome</keyword>
<reference evidence="1 2" key="1">
    <citation type="submission" date="2015-11" db="EMBL/GenBank/DDBJ databases">
        <authorList>
            <person name="Lin W."/>
        </authorList>
    </citation>
    <scope>NUCLEOTIDE SEQUENCE [LARGE SCALE GENOMIC DNA]</scope>
    <source>
        <strain evidence="1 2">HCH-1</strain>
    </source>
</reference>
<evidence type="ECO:0000313" key="1">
    <source>
        <dbReference type="EMBL" id="KWT78284.1"/>
    </source>
</evidence>
<gene>
    <name evidence="1" type="ORF">ASN18_2889</name>
</gene>
<dbReference type="Proteomes" id="UP000060487">
    <property type="component" value="Unassembled WGS sequence"/>
</dbReference>
<comment type="caution">
    <text evidence="1">The sequence shown here is derived from an EMBL/GenBank/DDBJ whole genome shotgun (WGS) entry which is preliminary data.</text>
</comment>
<dbReference type="EMBL" id="LNQR01000117">
    <property type="protein sequence ID" value="KWT78284.1"/>
    <property type="molecule type" value="Genomic_DNA"/>
</dbReference>
<sequence length="625" mass="70350">MQYLANENNPLRLDIEGGEVYLSFAKNKLREMKRLMAMRGISIDNRVIDTGDAEILVKSIPGMDYIRITGKSAKARVLLIYIRDTSTEPDAYGYELVYVTTGEDNGRDYRALLYKYDNSSDDVAALTPDGMMGDGLTISDTGLTLNIHSGDGVYAAELPSIYVYNGTIDNAEFMKTSWSSTLVVLYQQRIVGSHYVSNWTKTQVNGKDKFIEDAAQLMRISGSRHPYTTDSDGYINACMFKNQQTLLGTGVMYRELTLYPDEEFYQLWKNEIAYKSTPQDSSYVTGKLIGSDYITGTPWQTGYNWKTHQVIDVFDKDNALVKIESNKIIRGSNVQHPFTLNLEVTNRWYLDKTPPEFFVTSDTWVYNGQTAIFDVLCKRTERLMVGEMEIEETQYEESRYDSNRLDWIPGAIPGMTLVSHSGDAHGGFVDGAVSASGGMTGPGKFNATVKVEEFFNTSTGRNNVRMWPISVGERHEAGKEGYRDIHVMAFDNMDGANTFIIIYQKSYVYFMESNDTPTVNDGTIPNPVIKHISNPTVTTYYIVYRIKNGGLIKNTLSGDIRAASCQINNGYMAYTYCTFQNDVFSSRTIGLVDIETGGQQEWQIDDKDDRLSGFQHLHHAAIGIL</sequence>
<proteinExistence type="predicted"/>
<name>A0ABR5SBZ0_9BACT</name>
<protein>
    <submittedName>
        <fullName evidence="1">Uncharacterized protein</fullName>
    </submittedName>
</protein>
<dbReference type="RefSeq" id="WP_085053509.1">
    <property type="nucleotide sequence ID" value="NZ_LNQR01000117.1"/>
</dbReference>
<organism evidence="1 2">
    <name type="scientific">Candidatus Magnetominusculus xianensis</name>
    <dbReference type="NCBI Taxonomy" id="1748249"/>
    <lineage>
        <taxon>Bacteria</taxon>
        <taxon>Pseudomonadati</taxon>
        <taxon>Nitrospirota</taxon>
        <taxon>Nitrospiria</taxon>
        <taxon>Nitrospirales</taxon>
        <taxon>Nitrospiraceae</taxon>
        <taxon>Candidatus Magnetominusculus</taxon>
    </lineage>
</organism>